<reference evidence="2 3" key="1">
    <citation type="journal article" date="2019" name="Sci. Rep.">
        <title>Orb-weaving spider Araneus ventricosus genome elucidates the spidroin gene catalogue.</title>
        <authorList>
            <person name="Kono N."/>
            <person name="Nakamura H."/>
            <person name="Ohtoshi R."/>
            <person name="Moran D.A.P."/>
            <person name="Shinohara A."/>
            <person name="Yoshida Y."/>
            <person name="Fujiwara M."/>
            <person name="Mori M."/>
            <person name="Tomita M."/>
            <person name="Arakawa K."/>
        </authorList>
    </citation>
    <scope>NUCLEOTIDE SEQUENCE [LARGE SCALE GENOMIC DNA]</scope>
</reference>
<organism evidence="2 3">
    <name type="scientific">Araneus ventricosus</name>
    <name type="common">Orbweaver spider</name>
    <name type="synonym">Epeira ventricosa</name>
    <dbReference type="NCBI Taxonomy" id="182803"/>
    <lineage>
        <taxon>Eukaryota</taxon>
        <taxon>Metazoa</taxon>
        <taxon>Ecdysozoa</taxon>
        <taxon>Arthropoda</taxon>
        <taxon>Chelicerata</taxon>
        <taxon>Arachnida</taxon>
        <taxon>Araneae</taxon>
        <taxon>Araneomorphae</taxon>
        <taxon>Entelegynae</taxon>
        <taxon>Araneoidea</taxon>
        <taxon>Araneidae</taxon>
        <taxon>Araneus</taxon>
    </lineage>
</organism>
<name>A0A4Y2M6C9_ARAVE</name>
<comment type="caution">
    <text evidence="2">The sequence shown here is derived from an EMBL/GenBank/DDBJ whole genome shotgun (WGS) entry which is preliminary data.</text>
</comment>
<gene>
    <name evidence="2" type="ORF">AVEN_201345_1</name>
</gene>
<feature type="region of interest" description="Disordered" evidence="1">
    <location>
        <begin position="1"/>
        <end position="23"/>
    </location>
</feature>
<dbReference type="Proteomes" id="UP000499080">
    <property type="component" value="Unassembled WGS sequence"/>
</dbReference>
<evidence type="ECO:0000313" key="3">
    <source>
        <dbReference type="Proteomes" id="UP000499080"/>
    </source>
</evidence>
<evidence type="ECO:0000313" key="2">
    <source>
        <dbReference type="EMBL" id="GBN22302.1"/>
    </source>
</evidence>
<accession>A0A4Y2M6C9</accession>
<keyword evidence="3" id="KW-1185">Reference proteome</keyword>
<proteinExistence type="predicted"/>
<sequence length="83" mass="9293">MNLLILNHGQMTRRTDTPTPSFRTTLAGGRFATIHDLGCNETRIRQIFGGIGFRTLNLPPSSREPTSRPPRPLRTTSELVLHP</sequence>
<protein>
    <submittedName>
        <fullName evidence="2">Uncharacterized protein</fullName>
    </submittedName>
</protein>
<feature type="region of interest" description="Disordered" evidence="1">
    <location>
        <begin position="55"/>
        <end position="83"/>
    </location>
</feature>
<evidence type="ECO:0000256" key="1">
    <source>
        <dbReference type="SAM" id="MobiDB-lite"/>
    </source>
</evidence>
<feature type="compositionally biased region" description="Polar residues" evidence="1">
    <location>
        <begin position="9"/>
        <end position="23"/>
    </location>
</feature>
<feature type="compositionally biased region" description="Low complexity" evidence="1">
    <location>
        <begin position="73"/>
        <end position="83"/>
    </location>
</feature>
<dbReference type="AlphaFoldDB" id="A0A4Y2M6C9"/>
<dbReference type="EMBL" id="BGPR01006847">
    <property type="protein sequence ID" value="GBN22302.1"/>
    <property type="molecule type" value="Genomic_DNA"/>
</dbReference>